<accession>A0AAN7HI08</accession>
<evidence type="ECO:0000256" key="6">
    <source>
        <dbReference type="SAM" id="Coils"/>
    </source>
</evidence>
<comment type="similarity">
    <text evidence="1">Belongs to the CCM1 family.</text>
</comment>
<dbReference type="PANTHER" id="PTHR47936:SF1">
    <property type="entry name" value="PENTATRICOPEPTIDE REPEAT-CONTAINING PROTEIN GUN1, CHLOROPLASTIC"/>
    <property type="match status" value="1"/>
</dbReference>
<evidence type="ECO:0000256" key="3">
    <source>
        <dbReference type="ARBA" id="ARBA00044493"/>
    </source>
</evidence>
<feature type="compositionally biased region" description="Low complexity" evidence="7">
    <location>
        <begin position="577"/>
        <end position="601"/>
    </location>
</feature>
<feature type="coiled-coil region" evidence="6">
    <location>
        <begin position="708"/>
        <end position="735"/>
    </location>
</feature>
<evidence type="ECO:0000256" key="2">
    <source>
        <dbReference type="ARBA" id="ARBA00022737"/>
    </source>
</evidence>
<feature type="region of interest" description="Disordered" evidence="7">
    <location>
        <begin position="565"/>
        <end position="603"/>
    </location>
</feature>
<reference evidence="8" key="2">
    <citation type="submission" date="2023-05" db="EMBL/GenBank/DDBJ databases">
        <authorList>
            <consortium name="Lawrence Berkeley National Laboratory"/>
            <person name="Steindorff A."/>
            <person name="Hensen N."/>
            <person name="Bonometti L."/>
            <person name="Westerberg I."/>
            <person name="Brannstrom I.O."/>
            <person name="Guillou S."/>
            <person name="Cros-Aarteil S."/>
            <person name="Calhoun S."/>
            <person name="Haridas S."/>
            <person name="Kuo A."/>
            <person name="Mondo S."/>
            <person name="Pangilinan J."/>
            <person name="Riley R."/>
            <person name="Labutti K."/>
            <person name="Andreopoulos B."/>
            <person name="Lipzen A."/>
            <person name="Chen C."/>
            <person name="Yanf M."/>
            <person name="Daum C."/>
            <person name="Ng V."/>
            <person name="Clum A."/>
            <person name="Ohm R."/>
            <person name="Martin F."/>
            <person name="Silar P."/>
            <person name="Natvig D."/>
            <person name="Lalanne C."/>
            <person name="Gautier V."/>
            <person name="Ament-Velasquez S.L."/>
            <person name="Kruys A."/>
            <person name="Hutchinson M.I."/>
            <person name="Powell A.J."/>
            <person name="Barry K."/>
            <person name="Miller A.N."/>
            <person name="Grigoriev I.V."/>
            <person name="Debuchy R."/>
            <person name="Gladieux P."/>
            <person name="Thoren M.H."/>
            <person name="Johannesson H."/>
        </authorList>
    </citation>
    <scope>NUCLEOTIDE SEQUENCE</scope>
    <source>
        <strain evidence="8">CBS 532.94</strain>
    </source>
</reference>
<evidence type="ECO:0008006" key="10">
    <source>
        <dbReference type="Google" id="ProtNLM"/>
    </source>
</evidence>
<dbReference type="PROSITE" id="PS51375">
    <property type="entry name" value="PPR"/>
    <property type="match status" value="3"/>
</dbReference>
<evidence type="ECO:0000256" key="5">
    <source>
        <dbReference type="PROSITE-ProRule" id="PRU00708"/>
    </source>
</evidence>
<reference evidence="8" key="1">
    <citation type="journal article" date="2023" name="Mol. Phylogenet. Evol.">
        <title>Genome-scale phylogeny and comparative genomics of the fungal order Sordariales.</title>
        <authorList>
            <person name="Hensen N."/>
            <person name="Bonometti L."/>
            <person name="Westerberg I."/>
            <person name="Brannstrom I.O."/>
            <person name="Guillou S."/>
            <person name="Cros-Aarteil S."/>
            <person name="Calhoun S."/>
            <person name="Haridas S."/>
            <person name="Kuo A."/>
            <person name="Mondo S."/>
            <person name="Pangilinan J."/>
            <person name="Riley R."/>
            <person name="LaButti K."/>
            <person name="Andreopoulos B."/>
            <person name="Lipzen A."/>
            <person name="Chen C."/>
            <person name="Yan M."/>
            <person name="Daum C."/>
            <person name="Ng V."/>
            <person name="Clum A."/>
            <person name="Steindorff A."/>
            <person name="Ohm R.A."/>
            <person name="Martin F."/>
            <person name="Silar P."/>
            <person name="Natvig D.O."/>
            <person name="Lalanne C."/>
            <person name="Gautier V."/>
            <person name="Ament-Velasquez S.L."/>
            <person name="Kruys A."/>
            <person name="Hutchinson M.I."/>
            <person name="Powell A.J."/>
            <person name="Barry K."/>
            <person name="Miller A.N."/>
            <person name="Grigoriev I.V."/>
            <person name="Debuchy R."/>
            <person name="Gladieux P."/>
            <person name="Hiltunen Thoren M."/>
            <person name="Johannesson H."/>
        </authorList>
    </citation>
    <scope>NUCLEOTIDE SEQUENCE</scope>
    <source>
        <strain evidence="8">CBS 532.94</strain>
    </source>
</reference>
<comment type="function">
    <text evidence="3">Regulates mitochondrial small subunit maturation by controlling 15S rRNA 5'-end processing. Localizes to the 5' precursor of the 15S rRNA in a position that is subsequently occupied by mS47 in the mature yeast mtSSU. Uses structure and sequence-specific RNA recognition, binding to a single-stranded region of the precursor and specifically recognizing bases -6 to -1. The exchange of Ccm1 for mS47 is coupled to the irreversible removal of precursor rRNA that is accompanied by conformational changes of the mitoribosomal proteins uS5m and mS26. These conformational changes signal completion of 5'-end rRNA processing through protection of the mature 5'-end of the 15S rRNA and stabilization of mS47. The removal of the 5' precursor together with the dissociation of Ccm1 may be catalyzed by the 5'-3' exoribonuclease Pet127. Involved in the specific removal of group I introns in mitochondrial encoded transcripts.</text>
</comment>
<evidence type="ECO:0000256" key="4">
    <source>
        <dbReference type="ARBA" id="ARBA00044511"/>
    </source>
</evidence>
<feature type="repeat" description="PPR" evidence="5">
    <location>
        <begin position="643"/>
        <end position="677"/>
    </location>
</feature>
<organism evidence="8 9">
    <name type="scientific">Achaetomium macrosporum</name>
    <dbReference type="NCBI Taxonomy" id="79813"/>
    <lineage>
        <taxon>Eukaryota</taxon>
        <taxon>Fungi</taxon>
        <taxon>Dikarya</taxon>
        <taxon>Ascomycota</taxon>
        <taxon>Pezizomycotina</taxon>
        <taxon>Sordariomycetes</taxon>
        <taxon>Sordariomycetidae</taxon>
        <taxon>Sordariales</taxon>
        <taxon>Chaetomiaceae</taxon>
        <taxon>Achaetomium</taxon>
    </lineage>
</organism>
<dbReference type="InterPro" id="IPR011990">
    <property type="entry name" value="TPR-like_helical_dom_sf"/>
</dbReference>
<dbReference type="Proteomes" id="UP001303760">
    <property type="component" value="Unassembled WGS sequence"/>
</dbReference>
<feature type="repeat" description="PPR" evidence="5">
    <location>
        <begin position="319"/>
        <end position="353"/>
    </location>
</feature>
<keyword evidence="2" id="KW-0677">Repeat</keyword>
<evidence type="ECO:0000256" key="1">
    <source>
        <dbReference type="ARBA" id="ARBA00006192"/>
    </source>
</evidence>
<comment type="subunit">
    <text evidence="4">Binds to mitochondrial small subunit 15S rRNA.</text>
</comment>
<dbReference type="NCBIfam" id="TIGR00756">
    <property type="entry name" value="PPR"/>
    <property type="match status" value="2"/>
</dbReference>
<dbReference type="InterPro" id="IPR002885">
    <property type="entry name" value="PPR_rpt"/>
</dbReference>
<dbReference type="Pfam" id="PF13041">
    <property type="entry name" value="PPR_2"/>
    <property type="match status" value="2"/>
</dbReference>
<keyword evidence="9" id="KW-1185">Reference proteome</keyword>
<dbReference type="EMBL" id="MU860024">
    <property type="protein sequence ID" value="KAK4241339.1"/>
    <property type="molecule type" value="Genomic_DNA"/>
</dbReference>
<dbReference type="Gene3D" id="1.25.40.10">
    <property type="entry name" value="Tetratricopeptide repeat domain"/>
    <property type="match status" value="2"/>
</dbReference>
<proteinExistence type="inferred from homology"/>
<feature type="repeat" description="PPR" evidence="5">
    <location>
        <begin position="608"/>
        <end position="642"/>
    </location>
</feature>
<evidence type="ECO:0000313" key="8">
    <source>
        <dbReference type="EMBL" id="KAK4241339.1"/>
    </source>
</evidence>
<gene>
    <name evidence="8" type="ORF">C8A03DRAFT_30555</name>
</gene>
<protein>
    <recommendedName>
        <fullName evidence="10">Pentatricopeptide repeat-containing protein</fullName>
    </recommendedName>
</protein>
<evidence type="ECO:0000313" key="9">
    <source>
        <dbReference type="Proteomes" id="UP001303760"/>
    </source>
</evidence>
<sequence length="782" mass="90051">MRQRIRVVHWRPGEPVEETLKKVPREVEEAFQAWDRKFRVLWYRMKSGQTGKTDNFKGKGMRDVKALLQRDSIWSMTAAWFTKDLEWRKRNWADMMLSAMNFYPERTPELLLATIEPRVTPSEFVVDIMCFLFEQSSQLPARERGKQQAAIPHVLLELLDRFPSKYFTFPQWLLGRVFSISQPPLVKKLYRALYTRAHPLDWNTKFKAASCLARDVKGKELALKILERVMENGLRMEFLRGQRTPTFLGIDRVSKAEGERVYQWVNVNDPNFRLRFAELATAIVSMPEGWRQGGDGSPFTLQSLNDMYKRLIGLGIPLNLKTQTAMLQAICSTGELEAAWNLYHDMLEQGIKPDERVYLILLNAAKHAGSIESTIRVILEAPAEVLQSHYIWNEFLSTVIQVAIKECNERGIRPPRTIPAFDFMLRIYEKFFKLEPLNKLLPSHLLIHPDNTTHWEWKAKLAVVIDKLPAREPNELVDPRADTLGIMFHGYVKALSNASLLVSFYAHFRTLLKNGDPHVLELLRHTTLPYDTIIKAVTEHPGLLRVAADILNDMLRDAGASSAITGARDRSGEISKQQTEQEISTSPSSSTPSQPSSAEAPFVHPLPSVHTWNTVLRGFFMERRVRQGWRIFELMRQHGAEPNKVTWNTLIAGYTASGENELAVQTLIKFEKLGLKADWYTQRQMSILSKHEPTREMMERAHNERTAIRLTRKEIRRVRKRLVKLEARKEEILRKLNKLGPATAAAQAKTKAETETGAREELSPTADFFQMYDELIFQAEQL</sequence>
<comment type="caution">
    <text evidence="8">The sequence shown here is derived from an EMBL/GenBank/DDBJ whole genome shotgun (WGS) entry which is preliminary data.</text>
</comment>
<dbReference type="AlphaFoldDB" id="A0AAN7HI08"/>
<evidence type="ECO:0000256" key="7">
    <source>
        <dbReference type="SAM" id="MobiDB-lite"/>
    </source>
</evidence>
<keyword evidence="6" id="KW-0175">Coiled coil</keyword>
<dbReference type="PANTHER" id="PTHR47936">
    <property type="entry name" value="PPR_LONG DOMAIN-CONTAINING PROTEIN"/>
    <property type="match status" value="1"/>
</dbReference>
<name>A0AAN7HI08_9PEZI</name>